<keyword evidence="5" id="KW-0732">Signal</keyword>
<organism evidence="7 8">
    <name type="scientific">Sporichthya brevicatena</name>
    <dbReference type="NCBI Taxonomy" id="171442"/>
    <lineage>
        <taxon>Bacteria</taxon>
        <taxon>Bacillati</taxon>
        <taxon>Actinomycetota</taxon>
        <taxon>Actinomycetes</taxon>
        <taxon>Sporichthyales</taxon>
        <taxon>Sporichthyaceae</taxon>
        <taxon>Sporichthya</taxon>
    </lineage>
</organism>
<evidence type="ECO:0000259" key="6">
    <source>
        <dbReference type="Pfam" id="PF12849"/>
    </source>
</evidence>
<proteinExistence type="inferred from homology"/>
<dbReference type="SUPFAM" id="SSF53850">
    <property type="entry name" value="Periplasmic binding protein-like II"/>
    <property type="match status" value="1"/>
</dbReference>
<dbReference type="InterPro" id="IPR024370">
    <property type="entry name" value="PBP_domain"/>
</dbReference>
<evidence type="ECO:0000256" key="5">
    <source>
        <dbReference type="SAM" id="SignalP"/>
    </source>
</evidence>
<comment type="caution">
    <text evidence="7">The sequence shown here is derived from an EMBL/GenBank/DDBJ whole genome shotgun (WGS) entry which is preliminary data.</text>
</comment>
<dbReference type="InterPro" id="IPR050962">
    <property type="entry name" value="Phosphate-bind_PstS"/>
</dbReference>
<reference evidence="8" key="1">
    <citation type="journal article" date="2019" name="Int. J. Syst. Evol. Microbiol.">
        <title>The Global Catalogue of Microorganisms (GCM) 10K type strain sequencing project: providing services to taxonomists for standard genome sequencing and annotation.</title>
        <authorList>
            <consortium name="The Broad Institute Genomics Platform"/>
            <consortium name="The Broad Institute Genome Sequencing Center for Infectious Disease"/>
            <person name="Wu L."/>
            <person name="Ma J."/>
        </authorList>
    </citation>
    <scope>NUCLEOTIDE SEQUENCE [LARGE SCALE GENOMIC DNA]</scope>
    <source>
        <strain evidence="8">JCM 10671</strain>
    </source>
</reference>
<evidence type="ECO:0000256" key="4">
    <source>
        <dbReference type="PIRNR" id="PIRNR002756"/>
    </source>
</evidence>
<dbReference type="EMBL" id="BAAAHE010000008">
    <property type="protein sequence ID" value="GAA0611470.1"/>
    <property type="molecule type" value="Genomic_DNA"/>
</dbReference>
<evidence type="ECO:0000256" key="1">
    <source>
        <dbReference type="ARBA" id="ARBA00008725"/>
    </source>
</evidence>
<dbReference type="CDD" id="cd13565">
    <property type="entry name" value="PBP2_PstS"/>
    <property type="match status" value="1"/>
</dbReference>
<evidence type="ECO:0000313" key="8">
    <source>
        <dbReference type="Proteomes" id="UP001500957"/>
    </source>
</evidence>
<dbReference type="NCBIfam" id="TIGR00975">
    <property type="entry name" value="3a0107s03"/>
    <property type="match status" value="1"/>
</dbReference>
<feature type="domain" description="PBP" evidence="6">
    <location>
        <begin position="35"/>
        <end position="330"/>
    </location>
</feature>
<dbReference type="PANTHER" id="PTHR42996">
    <property type="entry name" value="PHOSPHATE-BINDING PROTEIN PSTS"/>
    <property type="match status" value="1"/>
</dbReference>
<keyword evidence="3 4" id="KW-0592">Phosphate transport</keyword>
<dbReference type="RefSeq" id="WP_344602628.1">
    <property type="nucleotide sequence ID" value="NZ_BAAAHE010000008.1"/>
</dbReference>
<dbReference type="Proteomes" id="UP001500957">
    <property type="component" value="Unassembled WGS sequence"/>
</dbReference>
<dbReference type="InterPro" id="IPR005673">
    <property type="entry name" value="ABC_phos-bd_PstS"/>
</dbReference>
<keyword evidence="8" id="KW-1185">Reference proteome</keyword>
<name>A0ABP3RP25_9ACTN</name>
<protein>
    <recommendedName>
        <fullName evidence="4">Phosphate-binding protein</fullName>
    </recommendedName>
</protein>
<comment type="similarity">
    <text evidence="1 4">Belongs to the PstS family.</text>
</comment>
<gene>
    <name evidence="7" type="primary">pstS</name>
    <name evidence="7" type="ORF">GCM10009547_11890</name>
</gene>
<dbReference type="PROSITE" id="PS51257">
    <property type="entry name" value="PROKAR_LIPOPROTEIN"/>
    <property type="match status" value="1"/>
</dbReference>
<evidence type="ECO:0000256" key="2">
    <source>
        <dbReference type="ARBA" id="ARBA00022448"/>
    </source>
</evidence>
<feature type="signal peptide" evidence="5">
    <location>
        <begin position="1"/>
        <end position="26"/>
    </location>
</feature>
<dbReference type="Pfam" id="PF12849">
    <property type="entry name" value="PBP_like_2"/>
    <property type="match status" value="1"/>
</dbReference>
<dbReference type="PANTHER" id="PTHR42996:SF1">
    <property type="entry name" value="PHOSPHATE-BINDING PROTEIN PSTS"/>
    <property type="match status" value="1"/>
</dbReference>
<dbReference type="PIRSF" id="PIRSF002756">
    <property type="entry name" value="PstS"/>
    <property type="match status" value="1"/>
</dbReference>
<evidence type="ECO:0000313" key="7">
    <source>
        <dbReference type="EMBL" id="GAA0611470.1"/>
    </source>
</evidence>
<sequence length="362" mass="37081">MILRTPRRLAAAVVATALCAGLAACGDDENTLTPTGNTGLSGTVSGAGASSQAAAMEAWIAAFTAQHSGVTVNYEPTGSGAGREQFSAGAIRFAGSDAPLKADELAKAKSVCVDVIQIPVYVSPIAIAFNLDGVTELNLRPDTVAKIFDQKITRWNDAAITADNPGVNLPDLEITPVNRSDESGTTENFTEYLKAAAPDAWPHEPSGDWPVPGGEAAQGTSGVVGAIQAGDGTIGYADASQAGNLGTVKVAVGESFVGPSPEAAASILGASERIADQGEFGFVYELDRATDAAGTYPVVLVSYALACTRYGAQSDVDLVRAFLGWILSEEGQRTAQEAAGSAPLSAAQRTEFSAAVDAIRLK</sequence>
<accession>A0ABP3RP25</accession>
<dbReference type="Gene3D" id="3.40.190.10">
    <property type="entry name" value="Periplasmic binding protein-like II"/>
    <property type="match status" value="2"/>
</dbReference>
<keyword evidence="2 4" id="KW-0813">Transport</keyword>
<evidence type="ECO:0000256" key="3">
    <source>
        <dbReference type="ARBA" id="ARBA00022592"/>
    </source>
</evidence>
<feature type="chain" id="PRO_5046736045" description="Phosphate-binding protein" evidence="5">
    <location>
        <begin position="27"/>
        <end position="362"/>
    </location>
</feature>